<accession>A0A9P4MHS0</accession>
<feature type="region of interest" description="Disordered" evidence="1">
    <location>
        <begin position="53"/>
        <end position="81"/>
    </location>
</feature>
<feature type="compositionally biased region" description="Basic and acidic residues" evidence="1">
    <location>
        <begin position="68"/>
        <end position="81"/>
    </location>
</feature>
<reference evidence="3" key="1">
    <citation type="journal article" date="2020" name="Stud. Mycol.">
        <title>101 Dothideomycetes genomes: a test case for predicting lifestyles and emergence of pathogens.</title>
        <authorList>
            <person name="Haridas S."/>
            <person name="Albert R."/>
            <person name="Binder M."/>
            <person name="Bloem J."/>
            <person name="Labutti K."/>
            <person name="Salamov A."/>
            <person name="Andreopoulos B."/>
            <person name="Baker S."/>
            <person name="Barry K."/>
            <person name="Bills G."/>
            <person name="Bluhm B."/>
            <person name="Cannon C."/>
            <person name="Castanera R."/>
            <person name="Culley D."/>
            <person name="Daum C."/>
            <person name="Ezra D."/>
            <person name="Gonzalez J."/>
            <person name="Henrissat B."/>
            <person name="Kuo A."/>
            <person name="Liang C."/>
            <person name="Lipzen A."/>
            <person name="Lutzoni F."/>
            <person name="Magnuson J."/>
            <person name="Mondo S."/>
            <person name="Nolan M."/>
            <person name="Ohm R."/>
            <person name="Pangilinan J."/>
            <person name="Park H.-J."/>
            <person name="Ramirez L."/>
            <person name="Alfaro M."/>
            <person name="Sun H."/>
            <person name="Tritt A."/>
            <person name="Yoshinaga Y."/>
            <person name="Zwiers L.-H."/>
            <person name="Turgeon B."/>
            <person name="Goodwin S."/>
            <person name="Spatafora J."/>
            <person name="Crous P."/>
            <person name="Grigoriev I."/>
        </authorList>
    </citation>
    <scope>NUCLEOTIDE SEQUENCE</scope>
    <source>
        <strain evidence="3">CBS 260.36</strain>
    </source>
</reference>
<protein>
    <submittedName>
        <fullName evidence="3">Uncharacterized protein</fullName>
    </submittedName>
</protein>
<feature type="compositionally biased region" description="Polar residues" evidence="1">
    <location>
        <begin position="256"/>
        <end position="271"/>
    </location>
</feature>
<comment type="caution">
    <text evidence="3">The sequence shown here is derived from an EMBL/GenBank/DDBJ whole genome shotgun (WGS) entry which is preliminary data.</text>
</comment>
<dbReference type="EMBL" id="ML996089">
    <property type="protein sequence ID" value="KAF2150299.1"/>
    <property type="molecule type" value="Genomic_DNA"/>
</dbReference>
<gene>
    <name evidence="3" type="ORF">K461DRAFT_280322</name>
</gene>
<evidence type="ECO:0000256" key="1">
    <source>
        <dbReference type="SAM" id="MobiDB-lite"/>
    </source>
</evidence>
<feature type="region of interest" description="Disordered" evidence="1">
    <location>
        <begin position="126"/>
        <end position="150"/>
    </location>
</feature>
<evidence type="ECO:0000313" key="3">
    <source>
        <dbReference type="EMBL" id="KAF2150299.1"/>
    </source>
</evidence>
<keyword evidence="2" id="KW-0732">Signal</keyword>
<name>A0A9P4MHS0_9PEZI</name>
<proteinExistence type="predicted"/>
<feature type="region of interest" description="Disordered" evidence="1">
    <location>
        <begin position="240"/>
        <end position="271"/>
    </location>
</feature>
<evidence type="ECO:0000256" key="2">
    <source>
        <dbReference type="SAM" id="SignalP"/>
    </source>
</evidence>
<keyword evidence="4" id="KW-1185">Reference proteome</keyword>
<evidence type="ECO:0000313" key="4">
    <source>
        <dbReference type="Proteomes" id="UP000799439"/>
    </source>
</evidence>
<sequence length="271" mass="30335">MKFLSSALFLALYLAATTAQPLNSRIVGSSHVPDPVGDPSHDLARAAAINLDHSIPDDNKHKNQRSVANHEARSSQDKEDPYMNTLMQLQDLLLKAASNPELAQRIQKIMLVVMELELKDITASQTTKRTTYNQDEENAQKSSQSDQDPYMDSLQQLQKLLLKAAPNPKLAQRIQKLMLIVMELKLKDTIASRPPKPERSRREEDYMTKLVRLQAELQAMSIKNPQDTTAIASKQQEMLDAMSAEQDRINAGGETQPISQPTLDNQTQHGS</sequence>
<feature type="signal peptide" evidence="2">
    <location>
        <begin position="1"/>
        <end position="19"/>
    </location>
</feature>
<organism evidence="3 4">
    <name type="scientific">Myriangium duriaei CBS 260.36</name>
    <dbReference type="NCBI Taxonomy" id="1168546"/>
    <lineage>
        <taxon>Eukaryota</taxon>
        <taxon>Fungi</taxon>
        <taxon>Dikarya</taxon>
        <taxon>Ascomycota</taxon>
        <taxon>Pezizomycotina</taxon>
        <taxon>Dothideomycetes</taxon>
        <taxon>Dothideomycetidae</taxon>
        <taxon>Myriangiales</taxon>
        <taxon>Myriangiaceae</taxon>
        <taxon>Myriangium</taxon>
    </lineage>
</organism>
<dbReference type="Proteomes" id="UP000799439">
    <property type="component" value="Unassembled WGS sequence"/>
</dbReference>
<feature type="chain" id="PRO_5040514080" evidence="2">
    <location>
        <begin position="20"/>
        <end position="271"/>
    </location>
</feature>
<dbReference type="AlphaFoldDB" id="A0A9P4MHS0"/>